<name>A0AAD4MPH4_9BILA</name>
<dbReference type="InterPro" id="IPR029071">
    <property type="entry name" value="Ubiquitin-like_domsf"/>
</dbReference>
<keyword evidence="3" id="KW-1185">Reference proteome</keyword>
<evidence type="ECO:0000313" key="3">
    <source>
        <dbReference type="Proteomes" id="UP001201812"/>
    </source>
</evidence>
<protein>
    <recommendedName>
        <fullName evidence="4">Ubiquitin-like domain-containing protein</fullName>
    </recommendedName>
</protein>
<evidence type="ECO:0008006" key="4">
    <source>
        <dbReference type="Google" id="ProtNLM"/>
    </source>
</evidence>
<feature type="region of interest" description="Disordered" evidence="1">
    <location>
        <begin position="1"/>
        <end position="66"/>
    </location>
</feature>
<dbReference type="Proteomes" id="UP001201812">
    <property type="component" value="Unassembled WGS sequence"/>
</dbReference>
<sequence length="597" mass="68006">MDILNKILDKAESSNAPKSESGESVDVLVKSEPMESTDSLETKKNGDVTVSRASDHKNSPLFSTGQVKEEISEIDDLFEDTRNAAKHDQNQSQLQIKSGSVNTEVQTYNLQRNRSSYASSNSAESSGGLTDDAQRPYFITIIPGWLEDKSAQCEVKSDSTIGQLWSAVANQVGVHKKYLQLKREGSSLLLNDDAMTLADDGLVAGSRITVDFLMRLPAFTPLSLLSNTADVQNKHVDNSAPRTTGESDDERRRRIYREDKRRQRARKLQQKTLQETKASNRPVAPQPSSQNGESSGSSSLLMSNAQIGGTDDETRRRIYREDKRRQLLRRAEQQKHLMSKSASVDPHIYLLQSRESDVRSMPNLNMPNLESAETEDERLRRLYREEKHRQRIRKATQEQQYWSNKQSLLQRQQLILHQQMLVQKQQSERMQQKSQLEQIPPQDHEEGEIEVMEQIMEPERKKPKILKRNTRTHDHIFFYSRFYSHSTLVIRFVRRMAFIPIAAGWAAFWKGVFGTAVVVGAGIAASRCNNEAGRVAGELAEATMNFSQRGDNRKTCYDCTLPAMKFCKKCGRCRECCKPGFQRCDKRGDNPKDKNKK</sequence>
<dbReference type="AlphaFoldDB" id="A0AAD4MPH4"/>
<feature type="compositionally biased region" description="Low complexity" evidence="1">
    <location>
        <begin position="286"/>
        <end position="304"/>
    </location>
</feature>
<gene>
    <name evidence="2" type="ORF">DdX_18731</name>
</gene>
<evidence type="ECO:0000256" key="1">
    <source>
        <dbReference type="SAM" id="MobiDB-lite"/>
    </source>
</evidence>
<dbReference type="EMBL" id="JAKKPZ010000291">
    <property type="protein sequence ID" value="KAI1697048.1"/>
    <property type="molecule type" value="Genomic_DNA"/>
</dbReference>
<feature type="compositionally biased region" description="Basic and acidic residues" evidence="1">
    <location>
        <begin position="249"/>
        <end position="261"/>
    </location>
</feature>
<proteinExistence type="predicted"/>
<accession>A0AAD4MPH4</accession>
<organism evidence="2 3">
    <name type="scientific">Ditylenchus destructor</name>
    <dbReference type="NCBI Taxonomy" id="166010"/>
    <lineage>
        <taxon>Eukaryota</taxon>
        <taxon>Metazoa</taxon>
        <taxon>Ecdysozoa</taxon>
        <taxon>Nematoda</taxon>
        <taxon>Chromadorea</taxon>
        <taxon>Rhabditida</taxon>
        <taxon>Tylenchina</taxon>
        <taxon>Tylenchomorpha</taxon>
        <taxon>Sphaerularioidea</taxon>
        <taxon>Anguinidae</taxon>
        <taxon>Anguininae</taxon>
        <taxon>Ditylenchus</taxon>
    </lineage>
</organism>
<dbReference type="SUPFAM" id="SSF54236">
    <property type="entry name" value="Ubiquitin-like"/>
    <property type="match status" value="1"/>
</dbReference>
<reference evidence="2" key="1">
    <citation type="submission" date="2022-01" db="EMBL/GenBank/DDBJ databases">
        <title>Genome Sequence Resource for Two Populations of Ditylenchus destructor, the Migratory Endoparasitic Phytonematode.</title>
        <authorList>
            <person name="Zhang H."/>
            <person name="Lin R."/>
            <person name="Xie B."/>
        </authorList>
    </citation>
    <scope>NUCLEOTIDE SEQUENCE</scope>
    <source>
        <strain evidence="2">BazhouSP</strain>
    </source>
</reference>
<evidence type="ECO:0000313" key="2">
    <source>
        <dbReference type="EMBL" id="KAI1697048.1"/>
    </source>
</evidence>
<feature type="region of interest" description="Disordered" evidence="1">
    <location>
        <begin position="234"/>
        <end position="318"/>
    </location>
</feature>
<comment type="caution">
    <text evidence="2">The sequence shown here is derived from an EMBL/GenBank/DDBJ whole genome shotgun (WGS) entry which is preliminary data.</text>
</comment>